<reference evidence="1 2" key="1">
    <citation type="submission" date="2014-01" db="EMBL/GenBank/DDBJ databases">
        <title>Full genme sequencing of cellulolytic bacterium Gynuella sunshinyii YC6258T gen. nov., sp. nov.</title>
        <authorList>
            <person name="Khan H."/>
            <person name="Chung E.J."/>
            <person name="Chung Y.R."/>
        </authorList>
    </citation>
    <scope>NUCLEOTIDE SEQUENCE [LARGE SCALE GENOMIC DNA]</scope>
    <source>
        <strain evidence="1 2">YC6258</strain>
    </source>
</reference>
<protein>
    <submittedName>
        <fullName evidence="1">Uncharacterized protein</fullName>
    </submittedName>
</protein>
<proteinExistence type="predicted"/>
<sequence length="43" mass="5245">MKPPRRDYPYIDCQVSVLTASWFFSKQSQVVYLMNKQKYWQPS</sequence>
<dbReference type="HOGENOM" id="CLU_3234261_0_0_6"/>
<accession>A0A0C5VBX7</accession>
<dbReference type="Proteomes" id="UP000032266">
    <property type="component" value="Chromosome"/>
</dbReference>
<organism evidence="1 2">
    <name type="scientific">Gynuella sunshinyii YC6258</name>
    <dbReference type="NCBI Taxonomy" id="1445510"/>
    <lineage>
        <taxon>Bacteria</taxon>
        <taxon>Pseudomonadati</taxon>
        <taxon>Pseudomonadota</taxon>
        <taxon>Gammaproteobacteria</taxon>
        <taxon>Oceanospirillales</taxon>
        <taxon>Saccharospirillaceae</taxon>
        <taxon>Gynuella</taxon>
    </lineage>
</organism>
<dbReference type="STRING" id="1445510.YC6258_04813"/>
<gene>
    <name evidence="1" type="ORF">YC6258_04813</name>
</gene>
<evidence type="ECO:0000313" key="1">
    <source>
        <dbReference type="EMBL" id="AJQ96845.1"/>
    </source>
</evidence>
<dbReference type="AlphaFoldDB" id="A0A0C5VBX7"/>
<name>A0A0C5VBX7_9GAMM</name>
<keyword evidence="2" id="KW-1185">Reference proteome</keyword>
<dbReference type="KEGG" id="gsn:YC6258_04813"/>
<dbReference type="EMBL" id="CP007142">
    <property type="protein sequence ID" value="AJQ96845.1"/>
    <property type="molecule type" value="Genomic_DNA"/>
</dbReference>
<evidence type="ECO:0000313" key="2">
    <source>
        <dbReference type="Proteomes" id="UP000032266"/>
    </source>
</evidence>